<dbReference type="AlphaFoldDB" id="A0A7X9W857"/>
<feature type="transmembrane region" description="Helical" evidence="7">
    <location>
        <begin position="122"/>
        <end position="144"/>
    </location>
</feature>
<dbReference type="EMBL" id="JABBMI010000001">
    <property type="protein sequence ID" value="NMK53234.1"/>
    <property type="molecule type" value="Genomic_DNA"/>
</dbReference>
<keyword evidence="11" id="KW-1185">Reference proteome</keyword>
<sequence>MKRLLISILKPNRKKNLTEAQSIELLQRLKHLFEHGFTLYESFQFLNLHFIYRDKNISKIIIESIQAGGTCYEVLKMIGYPEIILTQVKFAEQYGNLEVAMADAIEYMRRNLKAKKAFLKTIQYPIVLISIFLIMLIVLNMTVIPQFQQLYATMNVQLSTLQNILTVFITKLPAFVLLLTFCSIVIYIIIYKLLNKIPINKKIKYIVEIPFVNSYYKIFRTYQISNELSLFYKNGISLQHIVHIYRNEQNNEFFKYLGDYLLKSIDKGMSLPSILNSLKCFQPDLIKFIEQGEKSGKLDIELKLYSQMLLHHFEDKVLKQTKFIQPVIFFILGLFIVSLYLVIMLPMFELMQTIK</sequence>
<evidence type="ECO:0000256" key="1">
    <source>
        <dbReference type="ARBA" id="ARBA00004651"/>
    </source>
</evidence>
<feature type="transmembrane region" description="Helical" evidence="7">
    <location>
        <begin position="164"/>
        <end position="194"/>
    </location>
</feature>
<keyword evidence="5 7" id="KW-1133">Transmembrane helix</keyword>
<dbReference type="Proteomes" id="UP000538955">
    <property type="component" value="Unassembled WGS sequence"/>
</dbReference>
<dbReference type="Proteomes" id="UP000550736">
    <property type="component" value="Unassembled WGS sequence"/>
</dbReference>
<organism evidence="10 12">
    <name type="scientific">Staphylococcus capitis</name>
    <dbReference type="NCBI Taxonomy" id="29388"/>
    <lineage>
        <taxon>Bacteria</taxon>
        <taxon>Bacillati</taxon>
        <taxon>Bacillota</taxon>
        <taxon>Bacilli</taxon>
        <taxon>Bacillales</taxon>
        <taxon>Staphylococcaceae</taxon>
        <taxon>Staphylococcus</taxon>
    </lineage>
</organism>
<dbReference type="InterPro" id="IPR042094">
    <property type="entry name" value="T2SS_GspF_sf"/>
</dbReference>
<comment type="caution">
    <text evidence="10">The sequence shown here is derived from an EMBL/GenBank/DDBJ whole genome shotgun (WGS) entry which is preliminary data.</text>
</comment>
<evidence type="ECO:0000256" key="3">
    <source>
        <dbReference type="ARBA" id="ARBA00022475"/>
    </source>
</evidence>
<dbReference type="InterPro" id="IPR018076">
    <property type="entry name" value="T2SS_GspF_dom"/>
</dbReference>
<keyword evidence="4 7" id="KW-0812">Transmembrane</keyword>
<accession>A0A7X9W857</accession>
<dbReference type="EMBL" id="JABBLX010000012">
    <property type="protein sequence ID" value="NMK97539.1"/>
    <property type="molecule type" value="Genomic_DNA"/>
</dbReference>
<name>A0A7X9W857_STACP</name>
<evidence type="ECO:0000313" key="9">
    <source>
        <dbReference type="EMBL" id="NMK53234.1"/>
    </source>
</evidence>
<evidence type="ECO:0000313" key="12">
    <source>
        <dbReference type="Proteomes" id="UP000550736"/>
    </source>
</evidence>
<evidence type="ECO:0000256" key="4">
    <source>
        <dbReference type="ARBA" id="ARBA00022692"/>
    </source>
</evidence>
<keyword evidence="6 7" id="KW-0472">Membrane</keyword>
<reference evidence="11 12" key="1">
    <citation type="submission" date="2020-04" db="EMBL/GenBank/DDBJ databases">
        <title>The Epidemiology and Molecular Characteristics of Linezolid-Resistant Staphylococcus capitis in Huashan Hospital, Shanghai.</title>
        <authorList>
            <person name="Ding L."/>
            <person name="Li P."/>
            <person name="Yang Y."/>
            <person name="Lin D."/>
            <person name="Xu X."/>
        </authorList>
    </citation>
    <scope>NUCLEOTIDE SEQUENCE [LARGE SCALE GENOMIC DNA]</scope>
    <source>
        <strain evidence="10 12">12-86</strain>
        <strain evidence="9 11">17-84</strain>
    </source>
</reference>
<gene>
    <name evidence="10" type="ORF">HHM13_05460</name>
    <name evidence="9" type="ORF">HHM24_00530</name>
</gene>
<evidence type="ECO:0000313" key="10">
    <source>
        <dbReference type="EMBL" id="NMK97539.1"/>
    </source>
</evidence>
<proteinExistence type="inferred from homology"/>
<evidence type="ECO:0000256" key="7">
    <source>
        <dbReference type="SAM" id="Phobius"/>
    </source>
</evidence>
<dbReference type="InterPro" id="IPR047692">
    <property type="entry name" value="T4P_ComGB"/>
</dbReference>
<evidence type="ECO:0000259" key="8">
    <source>
        <dbReference type="Pfam" id="PF00482"/>
    </source>
</evidence>
<dbReference type="Pfam" id="PF00482">
    <property type="entry name" value="T2SSF"/>
    <property type="match status" value="2"/>
</dbReference>
<feature type="transmembrane region" description="Helical" evidence="7">
    <location>
        <begin position="327"/>
        <end position="348"/>
    </location>
</feature>
<evidence type="ECO:0000256" key="6">
    <source>
        <dbReference type="ARBA" id="ARBA00023136"/>
    </source>
</evidence>
<dbReference type="InterPro" id="IPR003004">
    <property type="entry name" value="GspF/PilC"/>
</dbReference>
<evidence type="ECO:0000256" key="5">
    <source>
        <dbReference type="ARBA" id="ARBA00022989"/>
    </source>
</evidence>
<protein>
    <submittedName>
        <fullName evidence="10">Type II secretion system F family protein</fullName>
    </submittedName>
</protein>
<comment type="subcellular location">
    <subcellularLocation>
        <location evidence="1">Cell membrane</location>
        <topology evidence="1">Multi-pass membrane protein</topology>
    </subcellularLocation>
</comment>
<dbReference type="PANTHER" id="PTHR30012">
    <property type="entry name" value="GENERAL SECRETION PATHWAY PROTEIN"/>
    <property type="match status" value="1"/>
</dbReference>
<dbReference type="RefSeq" id="WP_023350201.1">
    <property type="nucleotide sequence ID" value="NZ_CBCPJN010000001.1"/>
</dbReference>
<dbReference type="Gene3D" id="1.20.81.30">
    <property type="entry name" value="Type II secretion system (T2SS), domain F"/>
    <property type="match status" value="2"/>
</dbReference>
<dbReference type="PANTHER" id="PTHR30012:SF0">
    <property type="entry name" value="TYPE II SECRETION SYSTEM PROTEIN F-RELATED"/>
    <property type="match status" value="1"/>
</dbReference>
<keyword evidence="3" id="KW-1003">Cell membrane</keyword>
<feature type="domain" description="Type II secretion system protein GspF" evidence="8">
    <location>
        <begin position="31"/>
        <end position="144"/>
    </location>
</feature>
<dbReference type="GO" id="GO:0005886">
    <property type="term" value="C:plasma membrane"/>
    <property type="evidence" value="ECO:0007669"/>
    <property type="project" value="UniProtKB-SubCell"/>
</dbReference>
<feature type="domain" description="Type II secretion system protein GspF" evidence="8">
    <location>
        <begin position="226"/>
        <end position="346"/>
    </location>
</feature>
<dbReference type="NCBIfam" id="NF041012">
    <property type="entry name" value="T4P_ComGB"/>
    <property type="match status" value="1"/>
</dbReference>
<comment type="similarity">
    <text evidence="2">Belongs to the GSP F family.</text>
</comment>
<evidence type="ECO:0000313" key="11">
    <source>
        <dbReference type="Proteomes" id="UP000538955"/>
    </source>
</evidence>
<evidence type="ECO:0000256" key="2">
    <source>
        <dbReference type="ARBA" id="ARBA00005745"/>
    </source>
</evidence>